<sequence length="185" mass="20381">MADIWLMRHGTYEGHRPGYHAPLDAPLTAEGRAEARRSLPLPDGVTAIVTSPVLRARQTAAEIVRLTGLPLVATSPLLAEWRAPSIVLGHTPDTYPPAYRAWREHRLAHPSSRCGDGESLTDLYNRATRCADFLHHTTEEHGSLLAVSHTLLLSVLTQLPEGPTAFTTAARNPWQFAERRLLTTS</sequence>
<dbReference type="AlphaFoldDB" id="A0AAE8W3H2"/>
<dbReference type="SUPFAM" id="SSF53254">
    <property type="entry name" value="Phosphoglycerate mutase-like"/>
    <property type="match status" value="1"/>
</dbReference>
<protein>
    <submittedName>
        <fullName evidence="1">Histidine phosphatase family protein</fullName>
    </submittedName>
</protein>
<organism evidence="1 2">
    <name type="scientific">Streptomyces ipomoeae</name>
    <dbReference type="NCBI Taxonomy" id="103232"/>
    <lineage>
        <taxon>Bacteria</taxon>
        <taxon>Bacillati</taxon>
        <taxon>Actinomycetota</taxon>
        <taxon>Actinomycetes</taxon>
        <taxon>Kitasatosporales</taxon>
        <taxon>Streptomycetaceae</taxon>
        <taxon>Streptomyces</taxon>
    </lineage>
</organism>
<gene>
    <name evidence="1" type="ORF">Sipo8835_12910</name>
</gene>
<evidence type="ECO:0000313" key="2">
    <source>
        <dbReference type="Proteomes" id="UP000318720"/>
    </source>
</evidence>
<dbReference type="Proteomes" id="UP000318720">
    <property type="component" value="Unassembled WGS sequence"/>
</dbReference>
<dbReference type="InterPro" id="IPR050275">
    <property type="entry name" value="PGM_Phosphatase"/>
</dbReference>
<dbReference type="Gene3D" id="3.40.50.1240">
    <property type="entry name" value="Phosphoglycerate mutase-like"/>
    <property type="match status" value="1"/>
</dbReference>
<evidence type="ECO:0000313" key="1">
    <source>
        <dbReference type="EMBL" id="TQE35560.1"/>
    </source>
</evidence>
<dbReference type="CDD" id="cd07067">
    <property type="entry name" value="HP_PGM_like"/>
    <property type="match status" value="1"/>
</dbReference>
<accession>A0AAE8W3H2</accession>
<dbReference type="SMART" id="SM00855">
    <property type="entry name" value="PGAM"/>
    <property type="match status" value="1"/>
</dbReference>
<dbReference type="GO" id="GO:0016791">
    <property type="term" value="F:phosphatase activity"/>
    <property type="evidence" value="ECO:0007669"/>
    <property type="project" value="TreeGrafter"/>
</dbReference>
<comment type="caution">
    <text evidence="1">The sequence shown here is derived from an EMBL/GenBank/DDBJ whole genome shotgun (WGS) entry which is preliminary data.</text>
</comment>
<dbReference type="Pfam" id="PF00300">
    <property type="entry name" value="His_Phos_1"/>
    <property type="match status" value="1"/>
</dbReference>
<reference evidence="1 2" key="1">
    <citation type="submission" date="2019-03" db="EMBL/GenBank/DDBJ databases">
        <title>Comparative genomic analyses of the sweetpotato soil rot pathogen, Streptomyces ipomoeae.</title>
        <authorList>
            <person name="Ruschel Soares N."/>
            <person name="Badger J.H."/>
            <person name="Huguet-Tapia J.C."/>
            <person name="Clark C.A."/>
            <person name="Pettis G.S."/>
        </authorList>
    </citation>
    <scope>NUCLEOTIDE SEQUENCE [LARGE SCALE GENOMIC DNA]</scope>
    <source>
        <strain evidence="1 2">88-35</strain>
    </source>
</reference>
<proteinExistence type="predicted"/>
<dbReference type="RefSeq" id="WP_141582066.1">
    <property type="nucleotide sequence ID" value="NZ_JARAVA010000255.1"/>
</dbReference>
<dbReference type="PANTHER" id="PTHR48100">
    <property type="entry name" value="BROAD-SPECIFICITY PHOSPHATASE YOR283W-RELATED"/>
    <property type="match status" value="1"/>
</dbReference>
<dbReference type="EMBL" id="SPAZ01000106">
    <property type="protein sequence ID" value="TQE35560.1"/>
    <property type="molecule type" value="Genomic_DNA"/>
</dbReference>
<dbReference type="InterPro" id="IPR013078">
    <property type="entry name" value="His_Pase_superF_clade-1"/>
</dbReference>
<dbReference type="InterPro" id="IPR029033">
    <property type="entry name" value="His_PPase_superfam"/>
</dbReference>
<name>A0AAE8W3H2_9ACTN</name>